<gene>
    <name evidence="1" type="ORF">TNCT_205631</name>
</gene>
<dbReference type="AlphaFoldDB" id="A0A8X6KTH2"/>
<reference evidence="1" key="1">
    <citation type="submission" date="2020-07" db="EMBL/GenBank/DDBJ databases">
        <title>Multicomponent nature underlies the extraordinary mechanical properties of spider dragline silk.</title>
        <authorList>
            <person name="Kono N."/>
            <person name="Nakamura H."/>
            <person name="Mori M."/>
            <person name="Yoshida Y."/>
            <person name="Ohtoshi R."/>
            <person name="Malay A.D."/>
            <person name="Moran D.A.P."/>
            <person name="Tomita M."/>
            <person name="Numata K."/>
            <person name="Arakawa K."/>
        </authorList>
    </citation>
    <scope>NUCLEOTIDE SEQUENCE</scope>
</reference>
<sequence>VYFFAFHTRWESIKERLQFLIVTW</sequence>
<dbReference type="EMBL" id="BMAO01022413">
    <property type="protein sequence ID" value="GFQ81813.1"/>
    <property type="molecule type" value="Genomic_DNA"/>
</dbReference>
<keyword evidence="2" id="KW-1185">Reference proteome</keyword>
<proteinExistence type="predicted"/>
<protein>
    <submittedName>
        <fullName evidence="1">Uncharacterized protein</fullName>
    </submittedName>
</protein>
<dbReference type="Proteomes" id="UP000887116">
    <property type="component" value="Unassembled WGS sequence"/>
</dbReference>
<organism evidence="1 2">
    <name type="scientific">Trichonephila clavata</name>
    <name type="common">Joro spider</name>
    <name type="synonym">Nephila clavata</name>
    <dbReference type="NCBI Taxonomy" id="2740835"/>
    <lineage>
        <taxon>Eukaryota</taxon>
        <taxon>Metazoa</taxon>
        <taxon>Ecdysozoa</taxon>
        <taxon>Arthropoda</taxon>
        <taxon>Chelicerata</taxon>
        <taxon>Arachnida</taxon>
        <taxon>Araneae</taxon>
        <taxon>Araneomorphae</taxon>
        <taxon>Entelegynae</taxon>
        <taxon>Araneoidea</taxon>
        <taxon>Nephilidae</taxon>
        <taxon>Trichonephila</taxon>
    </lineage>
</organism>
<feature type="non-terminal residue" evidence="1">
    <location>
        <position position="24"/>
    </location>
</feature>
<evidence type="ECO:0000313" key="2">
    <source>
        <dbReference type="Proteomes" id="UP000887116"/>
    </source>
</evidence>
<evidence type="ECO:0000313" key="1">
    <source>
        <dbReference type="EMBL" id="GFQ81813.1"/>
    </source>
</evidence>
<accession>A0A8X6KTH2</accession>
<name>A0A8X6KTH2_TRICU</name>
<comment type="caution">
    <text evidence="1">The sequence shown here is derived from an EMBL/GenBank/DDBJ whole genome shotgun (WGS) entry which is preliminary data.</text>
</comment>